<dbReference type="HOGENOM" id="CLU_2082681_0_0_10"/>
<evidence type="ECO:0000313" key="2">
    <source>
        <dbReference type="Proteomes" id="UP000033109"/>
    </source>
</evidence>
<protein>
    <submittedName>
        <fullName evidence="1">Uncharacterized protein</fullName>
    </submittedName>
</protein>
<evidence type="ECO:0000313" key="1">
    <source>
        <dbReference type="EMBL" id="AKD03708.1"/>
    </source>
</evidence>
<sequence length="119" mass="13686">MTQDQFYYCLSRILELREKVKETYLVRKRAQAVETAQAEEQQVDFDSLRRFAENKKNAGRNTAEAQALLKELAAQEAKIRSFVPVTVYGTQIEATQPGQPPLHVLVETDQIYIKKDSRP</sequence>
<reference evidence="1 2" key="1">
    <citation type="journal article" date="2015" name="Sci. Rep.">
        <title>Unraveling adaptation of Pontibacter korlensis to radiation and infertility in desert through complete genome and comparative transcriptomic analysis.</title>
        <authorList>
            <person name="Dai J."/>
            <person name="Dai W."/>
            <person name="Qiu C."/>
            <person name="Yang Z."/>
            <person name="Zhang Y."/>
            <person name="Zhou M."/>
            <person name="Zhang L."/>
            <person name="Fang C."/>
            <person name="Gao Q."/>
            <person name="Yang Q."/>
            <person name="Li X."/>
            <person name="Wang Z."/>
            <person name="Wang Z."/>
            <person name="Jia Z."/>
            <person name="Chen X."/>
        </authorList>
    </citation>
    <scope>NUCLEOTIDE SEQUENCE [LARGE SCALE GENOMIC DNA]</scope>
    <source>
        <strain evidence="1 2">X14-1T</strain>
    </source>
</reference>
<gene>
    <name evidence="1" type="ORF">PKOR_11950</name>
</gene>
<keyword evidence="2" id="KW-1185">Reference proteome</keyword>
<dbReference type="KEGG" id="pko:PKOR_11950"/>
<accession>A0A0E3ZFS5</accession>
<dbReference type="Proteomes" id="UP000033109">
    <property type="component" value="Chromosome"/>
</dbReference>
<dbReference type="AlphaFoldDB" id="A0A0E3ZFS5"/>
<name>A0A0E3ZFS5_9BACT</name>
<organism evidence="1 2">
    <name type="scientific">Pontibacter korlensis</name>
    <dbReference type="NCBI Taxonomy" id="400092"/>
    <lineage>
        <taxon>Bacteria</taxon>
        <taxon>Pseudomonadati</taxon>
        <taxon>Bacteroidota</taxon>
        <taxon>Cytophagia</taxon>
        <taxon>Cytophagales</taxon>
        <taxon>Hymenobacteraceae</taxon>
        <taxon>Pontibacter</taxon>
    </lineage>
</organism>
<dbReference type="PATRIC" id="fig|400092.3.peg.2608"/>
<proteinExistence type="predicted"/>
<dbReference type="EMBL" id="CP009621">
    <property type="protein sequence ID" value="AKD03708.1"/>
    <property type="molecule type" value="Genomic_DNA"/>
</dbReference>